<protein>
    <submittedName>
        <fullName evidence="1">Uncharacterized protein</fullName>
    </submittedName>
</protein>
<name>A0A3N4HZB9_ASCIM</name>
<dbReference type="AlphaFoldDB" id="A0A3N4HZB9"/>
<sequence>MVVFWEPTVSCLRIDDCTTTGGFEHHKPEYSSADQGHRGCLQRDAWDENSRPHRPGHAEADPVPLSFDYRRLTSTGLRLTPHDSRTQGILVWTRLDHGNGFYPAALCRDPALNLLSTVSCMGLEQEVRIPYQTRLLGKWVISIQNTTTNTILALPGTGFNGGLDPEPVGCHPAVLAQATIFRFGCSELQIITESSLFSPRPAPLLSTVRSESRKWEELD</sequence>
<organism evidence="1 2">
    <name type="scientific">Ascobolus immersus RN42</name>
    <dbReference type="NCBI Taxonomy" id="1160509"/>
    <lineage>
        <taxon>Eukaryota</taxon>
        <taxon>Fungi</taxon>
        <taxon>Dikarya</taxon>
        <taxon>Ascomycota</taxon>
        <taxon>Pezizomycotina</taxon>
        <taxon>Pezizomycetes</taxon>
        <taxon>Pezizales</taxon>
        <taxon>Ascobolaceae</taxon>
        <taxon>Ascobolus</taxon>
    </lineage>
</organism>
<accession>A0A3N4HZB9</accession>
<evidence type="ECO:0000313" key="1">
    <source>
        <dbReference type="EMBL" id="RPA75014.1"/>
    </source>
</evidence>
<keyword evidence="2" id="KW-1185">Reference proteome</keyword>
<dbReference type="Proteomes" id="UP000275078">
    <property type="component" value="Unassembled WGS sequence"/>
</dbReference>
<proteinExistence type="predicted"/>
<evidence type="ECO:0000313" key="2">
    <source>
        <dbReference type="Proteomes" id="UP000275078"/>
    </source>
</evidence>
<reference evidence="1 2" key="1">
    <citation type="journal article" date="2018" name="Nat. Ecol. Evol.">
        <title>Pezizomycetes genomes reveal the molecular basis of ectomycorrhizal truffle lifestyle.</title>
        <authorList>
            <person name="Murat C."/>
            <person name="Payen T."/>
            <person name="Noel B."/>
            <person name="Kuo A."/>
            <person name="Morin E."/>
            <person name="Chen J."/>
            <person name="Kohler A."/>
            <person name="Krizsan K."/>
            <person name="Balestrini R."/>
            <person name="Da Silva C."/>
            <person name="Montanini B."/>
            <person name="Hainaut M."/>
            <person name="Levati E."/>
            <person name="Barry K.W."/>
            <person name="Belfiori B."/>
            <person name="Cichocki N."/>
            <person name="Clum A."/>
            <person name="Dockter R.B."/>
            <person name="Fauchery L."/>
            <person name="Guy J."/>
            <person name="Iotti M."/>
            <person name="Le Tacon F."/>
            <person name="Lindquist E.A."/>
            <person name="Lipzen A."/>
            <person name="Malagnac F."/>
            <person name="Mello A."/>
            <person name="Molinier V."/>
            <person name="Miyauchi S."/>
            <person name="Poulain J."/>
            <person name="Riccioni C."/>
            <person name="Rubini A."/>
            <person name="Sitrit Y."/>
            <person name="Splivallo R."/>
            <person name="Traeger S."/>
            <person name="Wang M."/>
            <person name="Zifcakova L."/>
            <person name="Wipf D."/>
            <person name="Zambonelli A."/>
            <person name="Paolocci F."/>
            <person name="Nowrousian M."/>
            <person name="Ottonello S."/>
            <person name="Baldrian P."/>
            <person name="Spatafora J.W."/>
            <person name="Henrissat B."/>
            <person name="Nagy L.G."/>
            <person name="Aury J.M."/>
            <person name="Wincker P."/>
            <person name="Grigoriev I.V."/>
            <person name="Bonfante P."/>
            <person name="Martin F.M."/>
        </authorList>
    </citation>
    <scope>NUCLEOTIDE SEQUENCE [LARGE SCALE GENOMIC DNA]</scope>
    <source>
        <strain evidence="1 2">RN42</strain>
    </source>
</reference>
<gene>
    <name evidence="1" type="ORF">BJ508DRAFT_365922</name>
</gene>
<dbReference type="EMBL" id="ML119774">
    <property type="protein sequence ID" value="RPA75014.1"/>
    <property type="molecule type" value="Genomic_DNA"/>
</dbReference>